<reference evidence="2" key="1">
    <citation type="submission" date="2019-02" db="EMBL/GenBank/DDBJ databases">
        <authorList>
            <person name="Pothier F.J."/>
        </authorList>
    </citation>
    <scope>NUCLEOTIDE SEQUENCE</scope>
    <source>
        <strain evidence="2">CI-1B</strain>
    </source>
</reference>
<sequence>MSQPAQVVIPHLVVNDGNAAVDFYKKALGATEVLRMPAQDGKRLMHAEINAYGARIMLMDDFPEHRGTHVDAVFPPDQLKGTSVTMHLEVENCDAAVKRAADAGATVTMEPWDAFWGARYGRVIDPFGHSWSFAHALPAKG</sequence>
<dbReference type="OrthoDB" id="9806868at2"/>
<accession>A0A508T688</accession>
<dbReference type="PANTHER" id="PTHR34109">
    <property type="entry name" value="BNAUNNG04460D PROTEIN-RELATED"/>
    <property type="match status" value="1"/>
</dbReference>
<comment type="caution">
    <text evidence="2">The sequence shown here is derived from an EMBL/GenBank/DDBJ whole genome shotgun (WGS) entry which is preliminary data.</text>
</comment>
<dbReference type="InterPro" id="IPR004360">
    <property type="entry name" value="Glyas_Fos-R_dOase_dom"/>
</dbReference>
<organism evidence="2 3">
    <name type="scientific">Bradyrhizobium ivorense</name>
    <dbReference type="NCBI Taxonomy" id="2511166"/>
    <lineage>
        <taxon>Bacteria</taxon>
        <taxon>Pseudomonadati</taxon>
        <taxon>Pseudomonadota</taxon>
        <taxon>Alphaproteobacteria</taxon>
        <taxon>Hyphomicrobiales</taxon>
        <taxon>Nitrobacteraceae</taxon>
        <taxon>Bradyrhizobium</taxon>
    </lineage>
</organism>
<dbReference type="SUPFAM" id="SSF54593">
    <property type="entry name" value="Glyoxalase/Bleomycin resistance protein/Dihydroxybiphenyl dioxygenase"/>
    <property type="match status" value="1"/>
</dbReference>
<dbReference type="RefSeq" id="WP_139858955.1">
    <property type="nucleotide sequence ID" value="NZ_CAADFC020000007.1"/>
</dbReference>
<dbReference type="InterPro" id="IPR037523">
    <property type="entry name" value="VOC_core"/>
</dbReference>
<proteinExistence type="predicted"/>
<evidence type="ECO:0000313" key="3">
    <source>
        <dbReference type="Proteomes" id="UP000328092"/>
    </source>
</evidence>
<dbReference type="Gene3D" id="3.30.720.120">
    <property type="match status" value="1"/>
</dbReference>
<dbReference type="Gene3D" id="3.30.720.110">
    <property type="match status" value="1"/>
</dbReference>
<dbReference type="PANTHER" id="PTHR34109:SF1">
    <property type="entry name" value="VOC DOMAIN-CONTAINING PROTEIN"/>
    <property type="match status" value="1"/>
</dbReference>
<gene>
    <name evidence="2" type="ORF">CI1B_21800</name>
</gene>
<dbReference type="Proteomes" id="UP000328092">
    <property type="component" value="Unassembled WGS sequence"/>
</dbReference>
<dbReference type="InterPro" id="IPR029068">
    <property type="entry name" value="Glyas_Bleomycin-R_OHBP_Dase"/>
</dbReference>
<name>A0A508T688_9BRAD</name>
<dbReference type="AlphaFoldDB" id="A0A508T688"/>
<evidence type="ECO:0000259" key="1">
    <source>
        <dbReference type="PROSITE" id="PS51819"/>
    </source>
</evidence>
<dbReference type="CDD" id="cd07246">
    <property type="entry name" value="VOC_like"/>
    <property type="match status" value="1"/>
</dbReference>
<dbReference type="PROSITE" id="PS51819">
    <property type="entry name" value="VOC"/>
    <property type="match status" value="1"/>
</dbReference>
<dbReference type="EMBL" id="CAADFC020000007">
    <property type="protein sequence ID" value="VIO68558.1"/>
    <property type="molecule type" value="Genomic_DNA"/>
</dbReference>
<feature type="domain" description="VOC" evidence="1">
    <location>
        <begin position="3"/>
        <end position="136"/>
    </location>
</feature>
<keyword evidence="3" id="KW-1185">Reference proteome</keyword>
<dbReference type="Pfam" id="PF00903">
    <property type="entry name" value="Glyoxalase"/>
    <property type="match status" value="1"/>
</dbReference>
<protein>
    <recommendedName>
        <fullName evidence="1">VOC domain-containing protein</fullName>
    </recommendedName>
</protein>
<evidence type="ECO:0000313" key="2">
    <source>
        <dbReference type="EMBL" id="VIO68558.1"/>
    </source>
</evidence>